<evidence type="ECO:0000256" key="4">
    <source>
        <dbReference type="ARBA" id="ARBA00022605"/>
    </source>
</evidence>
<sequence>MMNILEKIVSVKQKEVSNKKIIHPIKKLEKSFLFQRKTFSLVKNIRSSHTGIIAEFKCKSPSKGIINNTAFIEKVVKDYESAGVSGISILTDQHFFSGKNENLKKSRSIVSIPILRKDFIIDEYQIIESKSIGADVILLIAGILSKNQIKNFSKLSKSIDLEVIIEIHNEFEIDKITDNLDIDIVGINNRNLQTFIVDYNRCLSLSSKISNSYVKIAESGIHDINHILKLKKQGFEGFLIGEYFMKKKDPGKICKYFIESLSRKLN</sequence>
<dbReference type="InterPro" id="IPR013785">
    <property type="entry name" value="Aldolase_TIM"/>
</dbReference>
<evidence type="ECO:0000259" key="9">
    <source>
        <dbReference type="Pfam" id="PF00218"/>
    </source>
</evidence>
<dbReference type="InterPro" id="IPR013798">
    <property type="entry name" value="Indole-3-glycerol_P_synth_dom"/>
</dbReference>
<reference evidence="10 11" key="1">
    <citation type="journal article" date="2015" name="Microbes Environ.">
        <title>An Efficient Strategy Developed for Next-Generation Sequencing of Endosymbiont Genomes Performed Using Crude DNA Isolated from Host Tissues: A Case Study of Blattabacterium cuenoti Inhabiting the Fat Bodies of Cockroaches.</title>
        <authorList>
            <person name="Kinjo Y."/>
            <person name="Saitoh S."/>
            <person name="Tokuda G."/>
        </authorList>
    </citation>
    <scope>NUCLEOTIDE SEQUENCE [LARGE SCALE GENOMIC DNA]</scope>
    <source>
        <strain evidence="10 11">BPAY</strain>
    </source>
</reference>
<keyword evidence="5" id="KW-0210">Decarboxylase</keyword>
<dbReference type="NCBIfam" id="NF001377">
    <property type="entry name" value="PRK00278.2-4"/>
    <property type="match status" value="1"/>
</dbReference>
<evidence type="ECO:0000256" key="5">
    <source>
        <dbReference type="ARBA" id="ARBA00022793"/>
    </source>
</evidence>
<keyword evidence="7" id="KW-0057">Aromatic amino acid biosynthesis</keyword>
<dbReference type="Pfam" id="PF00218">
    <property type="entry name" value="IGPS"/>
    <property type="match status" value="1"/>
</dbReference>
<dbReference type="PANTHER" id="PTHR22854">
    <property type="entry name" value="TRYPTOPHAN BIOSYNTHESIS PROTEIN"/>
    <property type="match status" value="1"/>
</dbReference>
<evidence type="ECO:0000256" key="7">
    <source>
        <dbReference type="ARBA" id="ARBA00023141"/>
    </source>
</evidence>
<evidence type="ECO:0000313" key="10">
    <source>
        <dbReference type="EMBL" id="BAR91973.1"/>
    </source>
</evidence>
<name>A0ABM7EYC9_9FLAO</name>
<keyword evidence="6" id="KW-0822">Tryptophan biosynthesis</keyword>
<accession>A0ABM7EYC9</accession>
<dbReference type="Proteomes" id="UP000217805">
    <property type="component" value="Chromosome"/>
</dbReference>
<dbReference type="Gene3D" id="3.20.20.70">
    <property type="entry name" value="Aldolase class I"/>
    <property type="match status" value="1"/>
</dbReference>
<comment type="catalytic activity">
    <reaction evidence="1">
        <text>1-(2-carboxyphenylamino)-1-deoxy-D-ribulose 5-phosphate + H(+) = (1S,2R)-1-C-(indol-3-yl)glycerol 3-phosphate + CO2 + H2O</text>
        <dbReference type="Rhea" id="RHEA:23476"/>
        <dbReference type="ChEBI" id="CHEBI:15377"/>
        <dbReference type="ChEBI" id="CHEBI:15378"/>
        <dbReference type="ChEBI" id="CHEBI:16526"/>
        <dbReference type="ChEBI" id="CHEBI:58613"/>
        <dbReference type="ChEBI" id="CHEBI:58866"/>
        <dbReference type="EC" id="4.1.1.48"/>
    </reaction>
</comment>
<dbReference type="InterPro" id="IPR045186">
    <property type="entry name" value="Indole-3-glycerol_P_synth"/>
</dbReference>
<proteinExistence type="predicted"/>
<organism evidence="10 11">
    <name type="scientific">Blattabacterium cuenoti BPAY</name>
    <dbReference type="NCBI Taxonomy" id="1457031"/>
    <lineage>
        <taxon>Bacteria</taxon>
        <taxon>Pseudomonadati</taxon>
        <taxon>Bacteroidota</taxon>
        <taxon>Flavobacteriia</taxon>
        <taxon>Flavobacteriales</taxon>
        <taxon>Blattabacteriaceae</taxon>
        <taxon>Blattabacterium</taxon>
    </lineage>
</organism>
<keyword evidence="4" id="KW-0028">Amino-acid biosynthesis</keyword>
<evidence type="ECO:0000256" key="6">
    <source>
        <dbReference type="ARBA" id="ARBA00022822"/>
    </source>
</evidence>
<dbReference type="InterPro" id="IPR011060">
    <property type="entry name" value="RibuloseP-bd_barrel"/>
</dbReference>
<dbReference type="CDD" id="cd00331">
    <property type="entry name" value="IGPS"/>
    <property type="match status" value="1"/>
</dbReference>
<dbReference type="EC" id="4.1.1.48" evidence="3"/>
<evidence type="ECO:0000256" key="1">
    <source>
        <dbReference type="ARBA" id="ARBA00001633"/>
    </source>
</evidence>
<evidence type="ECO:0000313" key="11">
    <source>
        <dbReference type="Proteomes" id="UP000217805"/>
    </source>
</evidence>
<dbReference type="SUPFAM" id="SSF51366">
    <property type="entry name" value="Ribulose-phoshate binding barrel"/>
    <property type="match status" value="1"/>
</dbReference>
<gene>
    <name evidence="10" type="primary">trpC</name>
    <name evidence="10" type="ORF">BPAY_222</name>
</gene>
<evidence type="ECO:0000256" key="2">
    <source>
        <dbReference type="ARBA" id="ARBA00004696"/>
    </source>
</evidence>
<feature type="domain" description="Indole-3-glycerol phosphate synthase" evidence="9">
    <location>
        <begin position="5"/>
        <end position="253"/>
    </location>
</feature>
<keyword evidence="8" id="KW-0456">Lyase</keyword>
<comment type="pathway">
    <text evidence="2">Amino-acid biosynthesis; L-tryptophan biosynthesis; L-tryptophan from chorismate: step 4/5.</text>
</comment>
<protein>
    <recommendedName>
        <fullName evidence="3">indole-3-glycerol-phosphate synthase</fullName>
        <ecNumber evidence="3">4.1.1.48</ecNumber>
    </recommendedName>
</protein>
<evidence type="ECO:0000256" key="3">
    <source>
        <dbReference type="ARBA" id="ARBA00012362"/>
    </source>
</evidence>
<dbReference type="EMBL" id="AP014609">
    <property type="protein sequence ID" value="BAR91973.1"/>
    <property type="molecule type" value="Genomic_DNA"/>
</dbReference>
<keyword evidence="11" id="KW-1185">Reference proteome</keyword>
<dbReference type="PANTHER" id="PTHR22854:SF2">
    <property type="entry name" value="INDOLE-3-GLYCEROL-PHOSPHATE SYNTHASE"/>
    <property type="match status" value="1"/>
</dbReference>
<evidence type="ECO:0000256" key="8">
    <source>
        <dbReference type="ARBA" id="ARBA00023239"/>
    </source>
</evidence>